<gene>
    <name evidence="3" type="ORF">SAMN05421831_110123</name>
</gene>
<dbReference type="InterPro" id="IPR050902">
    <property type="entry name" value="ABC_Transporter_SBP"/>
</dbReference>
<accession>A0A1H6TLC2</accession>
<dbReference type="PANTHER" id="PTHR30535:SF7">
    <property type="entry name" value="IRON(III) DICITRATE-BINDING PROTEIN"/>
    <property type="match status" value="1"/>
</dbReference>
<reference evidence="4" key="1">
    <citation type="submission" date="2016-10" db="EMBL/GenBank/DDBJ databases">
        <authorList>
            <person name="Varghese N."/>
            <person name="Submissions S."/>
        </authorList>
    </citation>
    <scope>NUCLEOTIDE SEQUENCE [LARGE SCALE GENOMIC DNA]</scope>
    <source>
        <strain evidence="4">DSM 7165</strain>
    </source>
</reference>
<protein>
    <submittedName>
        <fullName evidence="3">Iron complex transport system substrate-binding protein</fullName>
    </submittedName>
</protein>
<keyword evidence="4" id="KW-1185">Reference proteome</keyword>
<dbReference type="InterPro" id="IPR002491">
    <property type="entry name" value="ABC_transptr_periplasmic_BD"/>
</dbReference>
<organism evidence="3 4">
    <name type="scientific">Allopseudospirillum japonicum</name>
    <dbReference type="NCBI Taxonomy" id="64971"/>
    <lineage>
        <taxon>Bacteria</taxon>
        <taxon>Pseudomonadati</taxon>
        <taxon>Pseudomonadota</taxon>
        <taxon>Gammaproteobacteria</taxon>
        <taxon>Oceanospirillales</taxon>
        <taxon>Oceanospirillaceae</taxon>
        <taxon>Allopseudospirillum</taxon>
    </lineage>
</organism>
<dbReference type="Pfam" id="PF01497">
    <property type="entry name" value="Peripla_BP_2"/>
    <property type="match status" value="1"/>
</dbReference>
<feature type="domain" description="Fe/B12 periplasmic-binding" evidence="2">
    <location>
        <begin position="49"/>
        <end position="342"/>
    </location>
</feature>
<feature type="signal peptide" evidence="1">
    <location>
        <begin position="1"/>
        <end position="28"/>
    </location>
</feature>
<evidence type="ECO:0000313" key="3">
    <source>
        <dbReference type="EMBL" id="SEI80106.1"/>
    </source>
</evidence>
<dbReference type="RefSeq" id="WP_093311253.1">
    <property type="nucleotide sequence ID" value="NZ_FNYH01000010.1"/>
</dbReference>
<feature type="chain" id="PRO_5017445959" evidence="1">
    <location>
        <begin position="29"/>
        <end position="342"/>
    </location>
</feature>
<evidence type="ECO:0000313" key="4">
    <source>
        <dbReference type="Proteomes" id="UP000242999"/>
    </source>
</evidence>
<evidence type="ECO:0000256" key="1">
    <source>
        <dbReference type="SAM" id="SignalP"/>
    </source>
</evidence>
<name>A0A1H6TLC2_9GAMM</name>
<dbReference type="Proteomes" id="UP000242999">
    <property type="component" value="Unassembled WGS sequence"/>
</dbReference>
<dbReference type="PROSITE" id="PS50983">
    <property type="entry name" value="FE_B12_PBP"/>
    <property type="match status" value="1"/>
</dbReference>
<dbReference type="AlphaFoldDB" id="A0A1H6TLC2"/>
<dbReference type="EMBL" id="FNYH01000010">
    <property type="protein sequence ID" value="SEI80106.1"/>
    <property type="molecule type" value="Genomic_DNA"/>
</dbReference>
<dbReference type="OrthoDB" id="9797850at2"/>
<dbReference type="STRING" id="64971.SAMN05421831_110123"/>
<dbReference type="PANTHER" id="PTHR30535">
    <property type="entry name" value="VITAMIN B12-BINDING PROTEIN"/>
    <property type="match status" value="1"/>
</dbReference>
<evidence type="ECO:0000259" key="2">
    <source>
        <dbReference type="PROSITE" id="PS50983"/>
    </source>
</evidence>
<dbReference type="Gene3D" id="3.40.50.1980">
    <property type="entry name" value="Nitrogenase molybdenum iron protein domain"/>
    <property type="match status" value="2"/>
</dbReference>
<sequence length="342" mass="38054">MRISCLSQFSRPLLFASFLMGLPQLTFSQTPISLENCGTQINLKAPPERVVTVGQATTEMLYHLGLHTKVVGTSNWFTDVDPKFQEINAEITRLADNFPSFESLVSQKPDLVTADFLFSIGPQGVVGKREQFHTLGISTYVLASQCIDQDSSRGTDGTRTALFSLDNLYKNIRDLAYLFAVEEKGQALVKSIQAREAAVIAKSQRYKHQDVSAVFWYSSAALGVDPWVAGRKGVPGWMMSTLGINNIVTSDEVWPMVGWESIAKANPDIIVIARMDRRRFEADDYQKKLDFLRTDPVTKAMDAVINNRIVVMDAHAMDVTLRSIEGLETLSLAIDKMDFSGE</sequence>
<keyword evidence="1" id="KW-0732">Signal</keyword>
<dbReference type="SUPFAM" id="SSF53807">
    <property type="entry name" value="Helical backbone' metal receptor"/>
    <property type="match status" value="1"/>
</dbReference>
<proteinExistence type="predicted"/>